<protein>
    <submittedName>
        <fullName evidence="3">3alpha(Or 20beta)-hydroxysteroid dehydrogenase</fullName>
    </submittedName>
</protein>
<dbReference type="Gene3D" id="3.40.50.720">
    <property type="entry name" value="NAD(P)-binding Rossmann-like Domain"/>
    <property type="match status" value="1"/>
</dbReference>
<dbReference type="FunFam" id="3.40.50.720:FF:000084">
    <property type="entry name" value="Short-chain dehydrogenase reductase"/>
    <property type="match status" value="1"/>
</dbReference>
<reference evidence="4" key="1">
    <citation type="submission" date="2017-01" db="EMBL/GenBank/DDBJ databases">
        <authorList>
            <person name="Varghese N."/>
            <person name="Submissions S."/>
        </authorList>
    </citation>
    <scope>NUCLEOTIDE SEQUENCE [LARGE SCALE GENOMIC DNA]</scope>
    <source>
        <strain evidence="4">3bp</strain>
    </source>
</reference>
<evidence type="ECO:0000313" key="4">
    <source>
        <dbReference type="Proteomes" id="UP000186235"/>
    </source>
</evidence>
<dbReference type="RefSeq" id="WP_061269402.1">
    <property type="nucleotide sequence ID" value="NZ_FTMI01000001.1"/>
</dbReference>
<evidence type="ECO:0000256" key="1">
    <source>
        <dbReference type="ARBA" id="ARBA00006484"/>
    </source>
</evidence>
<dbReference type="Pfam" id="PF13561">
    <property type="entry name" value="adh_short_C2"/>
    <property type="match status" value="1"/>
</dbReference>
<organism evidence="3 4">
    <name type="scientific">Cellulosimicrobium aquatile</name>
    <dbReference type="NCBI Taxonomy" id="1612203"/>
    <lineage>
        <taxon>Bacteria</taxon>
        <taxon>Bacillati</taxon>
        <taxon>Actinomycetota</taxon>
        <taxon>Actinomycetes</taxon>
        <taxon>Micrococcales</taxon>
        <taxon>Promicromonosporaceae</taxon>
        <taxon>Cellulosimicrobium</taxon>
    </lineage>
</organism>
<gene>
    <name evidence="3" type="ORF">SAMN05518682_0803</name>
</gene>
<dbReference type="GO" id="GO:0016491">
    <property type="term" value="F:oxidoreductase activity"/>
    <property type="evidence" value="ECO:0007669"/>
    <property type="project" value="UniProtKB-KW"/>
</dbReference>
<evidence type="ECO:0000256" key="2">
    <source>
        <dbReference type="ARBA" id="ARBA00023002"/>
    </source>
</evidence>
<dbReference type="Proteomes" id="UP000186235">
    <property type="component" value="Unassembled WGS sequence"/>
</dbReference>
<dbReference type="PROSITE" id="PS00061">
    <property type="entry name" value="ADH_SHORT"/>
    <property type="match status" value="1"/>
</dbReference>
<dbReference type="SUPFAM" id="SSF51735">
    <property type="entry name" value="NAD(P)-binding Rossmann-fold domains"/>
    <property type="match status" value="1"/>
</dbReference>
<dbReference type="PRINTS" id="PR00080">
    <property type="entry name" value="SDRFAMILY"/>
</dbReference>
<accession>A0A1N6NXZ7</accession>
<dbReference type="PRINTS" id="PR00081">
    <property type="entry name" value="GDHRDH"/>
</dbReference>
<evidence type="ECO:0000313" key="3">
    <source>
        <dbReference type="EMBL" id="SIP96876.1"/>
    </source>
</evidence>
<comment type="similarity">
    <text evidence="1">Belongs to the short-chain dehydrogenases/reductases (SDR) family.</text>
</comment>
<dbReference type="PANTHER" id="PTHR24321:SF8">
    <property type="entry name" value="ESTRADIOL 17-BETA-DEHYDROGENASE 8-RELATED"/>
    <property type="match status" value="1"/>
</dbReference>
<sequence>MGSTPGRVQNKVAIVTGGTGGMGVTNARALVAEGAKVVVADLDDAKGEALARELGPDARYVHLDVTSEDEWAAAVAATLDAFGRVDVLVNNAGIANGGPITEFDVAAWRRIIDINLTGTFLGIRAVSPIMAKAGAGSIINISSVEGMRGSAGLHGYVASKFGVRGLTKSVALDLGPYGVRVNSVHPGFISTPMTASLNPDDLLIPLGRPAAPEEVSRMIVFLASDEASYSTGSEFVVDGGLIAGVPSKKGHGQL</sequence>
<keyword evidence="2" id="KW-0560">Oxidoreductase</keyword>
<dbReference type="NCBIfam" id="NF005559">
    <property type="entry name" value="PRK07231.1"/>
    <property type="match status" value="1"/>
</dbReference>
<dbReference type="PANTHER" id="PTHR24321">
    <property type="entry name" value="DEHYDROGENASES, SHORT CHAIN"/>
    <property type="match status" value="1"/>
</dbReference>
<dbReference type="InterPro" id="IPR002347">
    <property type="entry name" value="SDR_fam"/>
</dbReference>
<dbReference type="AlphaFoldDB" id="A0A1N6NXZ7"/>
<dbReference type="InterPro" id="IPR036291">
    <property type="entry name" value="NAD(P)-bd_dom_sf"/>
</dbReference>
<dbReference type="InterPro" id="IPR020904">
    <property type="entry name" value="Sc_DH/Rdtase_CS"/>
</dbReference>
<keyword evidence="4" id="KW-1185">Reference proteome</keyword>
<dbReference type="GeneID" id="95684126"/>
<name>A0A1N6NXZ7_9MICO</name>
<proteinExistence type="inferred from homology"/>
<dbReference type="EMBL" id="FTMI01000001">
    <property type="protein sequence ID" value="SIP96876.1"/>
    <property type="molecule type" value="Genomic_DNA"/>
</dbReference>